<dbReference type="SUPFAM" id="SSF55874">
    <property type="entry name" value="ATPase domain of HSP90 chaperone/DNA topoisomerase II/histidine kinase"/>
    <property type="match status" value="1"/>
</dbReference>
<evidence type="ECO:0000256" key="13">
    <source>
        <dbReference type="ARBA" id="ARBA00023136"/>
    </source>
</evidence>
<keyword evidence="12" id="KW-0902">Two-component regulatory system</keyword>
<keyword evidence="11 16" id="KW-1133">Transmembrane helix</keyword>
<dbReference type="InterPro" id="IPR003594">
    <property type="entry name" value="HATPase_dom"/>
</dbReference>
<dbReference type="RefSeq" id="WP_250826003.1">
    <property type="nucleotide sequence ID" value="NZ_JAMOIL010000001.1"/>
</dbReference>
<dbReference type="Pfam" id="PF00512">
    <property type="entry name" value="HisKA"/>
    <property type="match status" value="1"/>
</dbReference>
<dbReference type="Pfam" id="PF13188">
    <property type="entry name" value="PAS_8"/>
    <property type="match status" value="1"/>
</dbReference>
<dbReference type="InterPro" id="IPR007895">
    <property type="entry name" value="MASE1"/>
</dbReference>
<feature type="transmembrane region" description="Helical" evidence="16">
    <location>
        <begin position="143"/>
        <end position="167"/>
    </location>
</feature>
<sequence>MSPLHRSTGASPPPDPVPGPGLRPLPETPEALHLPRHTGEVSRRLLPPAELLRVPRASSAGAGTAPAVPGERAAHEPGRRSRRGSVRDALLRDGVLGCALLLAVVLGRSTAPGPGMLSDFWPAAGVELLWLATARTPWQVVRFVVGLVVATVAGVLLSGAGLGWALVQLPGALAFSVVGAVVLRVATDLPVLGRAHRAEVDAAGAPAERDGRRLRCLGGVVLAVLAGSLVATAVTLFVQSVSEAVWGLHYLHPDPLHLAGFVVRWAVGGLVVAGPGLVLVEHHRRGGSVLREVAAVRRWDLVDAVLLLSGTAITYAAVADPRTTHLAFLVPPLAMAAAVRLSPALTSLQVLVFGTAVALLATEGRVLFGDVVDPELRAIWLQLFVAAVVVSSLAVAAVAEERRALARRDRRREEELAQRLDLFDHLSQTMADALAVLDREDRPVLVNDAAAQLLGRDRRGAPGALVVRNLDGSPVRDDQHPLRRARVEGHVGPVDLLVTRVDGREIVARVRADRLPVTADGGEQVLLVATDVTADHARVNQLAQFATVAAHDLRSPLTLLRGWLDMAALQVPQDDEGDEQRGRARRSLARAQDASDRMARQIEQMQAQARAEGAQPEPEDVPLSGLLSPLREVAEQAAPQARVEIADDLPSVHVDPEMFRQLVHDLLVNAATYVARDVRPVIEIDAEEVGDRVQVSVTDNGVGVPPEWRERIFGRFERAQAEEGAPGAGVGLAVCRVIVERHGGRISCLAAPHVPGAHEAAMFPGGPGSRFVLDLPRAREQARPGLPR</sequence>
<feature type="transmembrane region" description="Helical" evidence="16">
    <location>
        <begin position="348"/>
        <end position="367"/>
    </location>
</feature>
<dbReference type="GO" id="GO:0007234">
    <property type="term" value="P:osmosensory signaling via phosphorelay pathway"/>
    <property type="evidence" value="ECO:0007669"/>
    <property type="project" value="TreeGrafter"/>
</dbReference>
<comment type="catalytic activity">
    <reaction evidence="1">
        <text>ATP + protein L-histidine = ADP + protein N-phospho-L-histidine.</text>
        <dbReference type="EC" id="2.7.13.3"/>
    </reaction>
</comment>
<evidence type="ECO:0000256" key="10">
    <source>
        <dbReference type="ARBA" id="ARBA00022840"/>
    </source>
</evidence>
<keyword evidence="7 16" id="KW-0812">Transmembrane</keyword>
<comment type="subcellular location">
    <subcellularLocation>
        <location evidence="2">Cell membrane</location>
        <topology evidence="2">Multi-pass membrane protein</topology>
    </subcellularLocation>
</comment>
<dbReference type="GO" id="GO:0030295">
    <property type="term" value="F:protein kinase activator activity"/>
    <property type="evidence" value="ECO:0007669"/>
    <property type="project" value="TreeGrafter"/>
</dbReference>
<keyword evidence="13 16" id="KW-0472">Membrane</keyword>
<dbReference type="InterPro" id="IPR000014">
    <property type="entry name" value="PAS"/>
</dbReference>
<dbReference type="GO" id="GO:0005886">
    <property type="term" value="C:plasma membrane"/>
    <property type="evidence" value="ECO:0007669"/>
    <property type="project" value="UniProtKB-SubCell"/>
</dbReference>
<feature type="transmembrane region" description="Helical" evidence="16">
    <location>
        <begin position="379"/>
        <end position="399"/>
    </location>
</feature>
<evidence type="ECO:0000256" key="14">
    <source>
        <dbReference type="ARBA" id="ARBA00039401"/>
    </source>
</evidence>
<evidence type="ECO:0000256" key="2">
    <source>
        <dbReference type="ARBA" id="ARBA00004651"/>
    </source>
</evidence>
<gene>
    <name evidence="18" type="ORF">M8330_02240</name>
</gene>
<evidence type="ECO:0000256" key="6">
    <source>
        <dbReference type="ARBA" id="ARBA00022679"/>
    </source>
</evidence>
<feature type="region of interest" description="Disordered" evidence="15">
    <location>
        <begin position="1"/>
        <end position="85"/>
    </location>
</feature>
<dbReference type="AlphaFoldDB" id="A0A9X2D4K9"/>
<dbReference type="InterPro" id="IPR035965">
    <property type="entry name" value="PAS-like_dom_sf"/>
</dbReference>
<keyword evidence="4" id="KW-1003">Cell membrane</keyword>
<protein>
    <recommendedName>
        <fullName evidence="14">Sensor-like histidine kinase SenX3</fullName>
        <ecNumber evidence="3">2.7.13.3</ecNumber>
    </recommendedName>
</protein>
<dbReference type="PROSITE" id="PS50109">
    <property type="entry name" value="HIS_KIN"/>
    <property type="match status" value="1"/>
</dbReference>
<organism evidence="18 19">
    <name type="scientific">Nocardioides bruguierae</name>
    <dbReference type="NCBI Taxonomy" id="2945102"/>
    <lineage>
        <taxon>Bacteria</taxon>
        <taxon>Bacillati</taxon>
        <taxon>Actinomycetota</taxon>
        <taxon>Actinomycetes</taxon>
        <taxon>Propionibacteriales</taxon>
        <taxon>Nocardioidaceae</taxon>
        <taxon>Nocardioides</taxon>
    </lineage>
</organism>
<comment type="caution">
    <text evidence="18">The sequence shown here is derived from an EMBL/GenBank/DDBJ whole genome shotgun (WGS) entry which is preliminary data.</text>
</comment>
<feature type="compositionally biased region" description="Basic and acidic residues" evidence="15">
    <location>
        <begin position="72"/>
        <end position="85"/>
    </location>
</feature>
<dbReference type="EMBL" id="JAMOIL010000001">
    <property type="protein sequence ID" value="MCM0619113.1"/>
    <property type="molecule type" value="Genomic_DNA"/>
</dbReference>
<keyword evidence="6" id="KW-0808">Transferase</keyword>
<name>A0A9X2D4K9_9ACTN</name>
<keyword evidence="5" id="KW-0597">Phosphoprotein</keyword>
<evidence type="ECO:0000256" key="12">
    <source>
        <dbReference type="ARBA" id="ARBA00023012"/>
    </source>
</evidence>
<dbReference type="PANTHER" id="PTHR42878">
    <property type="entry name" value="TWO-COMPONENT HISTIDINE KINASE"/>
    <property type="match status" value="1"/>
</dbReference>
<feature type="region of interest" description="Disordered" evidence="15">
    <location>
        <begin position="573"/>
        <end position="624"/>
    </location>
</feature>
<evidence type="ECO:0000313" key="19">
    <source>
        <dbReference type="Proteomes" id="UP001139485"/>
    </source>
</evidence>
<dbReference type="SMART" id="SM00387">
    <property type="entry name" value="HATPase_c"/>
    <property type="match status" value="1"/>
</dbReference>
<dbReference type="Pfam" id="PF02518">
    <property type="entry name" value="HATPase_c"/>
    <property type="match status" value="1"/>
</dbReference>
<dbReference type="InterPro" id="IPR036097">
    <property type="entry name" value="HisK_dim/P_sf"/>
</dbReference>
<dbReference type="InterPro" id="IPR050351">
    <property type="entry name" value="BphY/WalK/GraS-like"/>
</dbReference>
<dbReference type="PRINTS" id="PR00344">
    <property type="entry name" value="BCTRLSENSOR"/>
</dbReference>
<dbReference type="InterPro" id="IPR003661">
    <property type="entry name" value="HisK_dim/P_dom"/>
</dbReference>
<evidence type="ECO:0000256" key="1">
    <source>
        <dbReference type="ARBA" id="ARBA00000085"/>
    </source>
</evidence>
<dbReference type="CDD" id="cd00082">
    <property type="entry name" value="HisKA"/>
    <property type="match status" value="1"/>
</dbReference>
<keyword evidence="19" id="KW-1185">Reference proteome</keyword>
<evidence type="ECO:0000256" key="15">
    <source>
        <dbReference type="SAM" id="MobiDB-lite"/>
    </source>
</evidence>
<feature type="transmembrane region" description="Helical" evidence="16">
    <location>
        <begin position="214"/>
        <end position="238"/>
    </location>
</feature>
<dbReference type="SUPFAM" id="SSF47384">
    <property type="entry name" value="Homodimeric domain of signal transducing histidine kinase"/>
    <property type="match status" value="1"/>
</dbReference>
<proteinExistence type="predicted"/>
<dbReference type="Gene3D" id="1.10.287.130">
    <property type="match status" value="1"/>
</dbReference>
<evidence type="ECO:0000313" key="18">
    <source>
        <dbReference type="EMBL" id="MCM0619113.1"/>
    </source>
</evidence>
<dbReference type="GO" id="GO:0000155">
    <property type="term" value="F:phosphorelay sensor kinase activity"/>
    <property type="evidence" value="ECO:0007669"/>
    <property type="project" value="InterPro"/>
</dbReference>
<dbReference type="PANTHER" id="PTHR42878:SF7">
    <property type="entry name" value="SENSOR HISTIDINE KINASE GLRK"/>
    <property type="match status" value="1"/>
</dbReference>
<dbReference type="SMART" id="SM00388">
    <property type="entry name" value="HisKA"/>
    <property type="match status" value="1"/>
</dbReference>
<evidence type="ECO:0000256" key="16">
    <source>
        <dbReference type="SAM" id="Phobius"/>
    </source>
</evidence>
<evidence type="ECO:0000256" key="9">
    <source>
        <dbReference type="ARBA" id="ARBA00022777"/>
    </source>
</evidence>
<feature type="compositionally biased region" description="Pro residues" evidence="15">
    <location>
        <begin position="11"/>
        <end position="27"/>
    </location>
</feature>
<feature type="transmembrane region" description="Helical" evidence="16">
    <location>
        <begin position="258"/>
        <end position="280"/>
    </location>
</feature>
<evidence type="ECO:0000259" key="17">
    <source>
        <dbReference type="PROSITE" id="PS50109"/>
    </source>
</evidence>
<dbReference type="InterPro" id="IPR036890">
    <property type="entry name" value="HATPase_C_sf"/>
</dbReference>
<evidence type="ECO:0000256" key="11">
    <source>
        <dbReference type="ARBA" id="ARBA00022989"/>
    </source>
</evidence>
<evidence type="ECO:0000256" key="7">
    <source>
        <dbReference type="ARBA" id="ARBA00022692"/>
    </source>
</evidence>
<dbReference type="Gene3D" id="3.30.450.20">
    <property type="entry name" value="PAS domain"/>
    <property type="match status" value="1"/>
</dbReference>
<keyword evidence="8" id="KW-0547">Nucleotide-binding</keyword>
<dbReference type="Gene3D" id="3.30.565.10">
    <property type="entry name" value="Histidine kinase-like ATPase, C-terminal domain"/>
    <property type="match status" value="1"/>
</dbReference>
<feature type="domain" description="Histidine kinase" evidence="17">
    <location>
        <begin position="548"/>
        <end position="779"/>
    </location>
</feature>
<reference evidence="18" key="1">
    <citation type="submission" date="2022-05" db="EMBL/GenBank/DDBJ databases">
        <authorList>
            <person name="Tuo L."/>
        </authorList>
    </citation>
    <scope>NUCLEOTIDE SEQUENCE</scope>
    <source>
        <strain evidence="18">BSK12Z-4</strain>
    </source>
</reference>
<accession>A0A9X2D4K9</accession>
<dbReference type="CDD" id="cd00130">
    <property type="entry name" value="PAS"/>
    <property type="match status" value="1"/>
</dbReference>
<dbReference type="Proteomes" id="UP001139485">
    <property type="component" value="Unassembled WGS sequence"/>
</dbReference>
<evidence type="ECO:0000256" key="5">
    <source>
        <dbReference type="ARBA" id="ARBA00022553"/>
    </source>
</evidence>
<feature type="transmembrane region" description="Helical" evidence="16">
    <location>
        <begin position="173"/>
        <end position="193"/>
    </location>
</feature>
<dbReference type="InterPro" id="IPR005467">
    <property type="entry name" value="His_kinase_dom"/>
</dbReference>
<dbReference type="Pfam" id="PF05231">
    <property type="entry name" value="MASE1"/>
    <property type="match status" value="1"/>
</dbReference>
<evidence type="ECO:0000256" key="3">
    <source>
        <dbReference type="ARBA" id="ARBA00012438"/>
    </source>
</evidence>
<evidence type="ECO:0000256" key="8">
    <source>
        <dbReference type="ARBA" id="ARBA00022741"/>
    </source>
</evidence>
<dbReference type="InterPro" id="IPR004358">
    <property type="entry name" value="Sig_transdc_His_kin-like_C"/>
</dbReference>
<evidence type="ECO:0000256" key="4">
    <source>
        <dbReference type="ARBA" id="ARBA00022475"/>
    </source>
</evidence>
<dbReference type="EC" id="2.7.13.3" evidence="3"/>
<dbReference type="SUPFAM" id="SSF55785">
    <property type="entry name" value="PYP-like sensor domain (PAS domain)"/>
    <property type="match status" value="1"/>
</dbReference>
<dbReference type="GO" id="GO:0005524">
    <property type="term" value="F:ATP binding"/>
    <property type="evidence" value="ECO:0007669"/>
    <property type="project" value="UniProtKB-KW"/>
</dbReference>
<dbReference type="GO" id="GO:0000156">
    <property type="term" value="F:phosphorelay response regulator activity"/>
    <property type="evidence" value="ECO:0007669"/>
    <property type="project" value="TreeGrafter"/>
</dbReference>
<feature type="transmembrane region" description="Helical" evidence="16">
    <location>
        <begin position="301"/>
        <end position="318"/>
    </location>
</feature>
<keyword evidence="9" id="KW-0418">Kinase</keyword>
<keyword evidence="10 18" id="KW-0067">ATP-binding</keyword>